<dbReference type="SUPFAM" id="SSF51445">
    <property type="entry name" value="(Trans)glycosidases"/>
    <property type="match status" value="1"/>
</dbReference>
<comment type="catalytic activity">
    <reaction evidence="1">
        <text>Hydrolysis of terminal non-reducing N-acetyl-D-hexosamine residues in N-acetyl-beta-D-hexosaminides.</text>
        <dbReference type="EC" id="3.2.1.52"/>
    </reaction>
</comment>
<evidence type="ECO:0000256" key="5">
    <source>
        <dbReference type="ARBA" id="ARBA00023295"/>
    </source>
</evidence>
<dbReference type="PRINTS" id="PR00738">
    <property type="entry name" value="GLHYDRLASE20"/>
</dbReference>
<dbReference type="InterPro" id="IPR017853">
    <property type="entry name" value="GH"/>
</dbReference>
<dbReference type="PIRSF" id="PIRSF001093">
    <property type="entry name" value="B-hxosamndse_ab_euk"/>
    <property type="match status" value="1"/>
</dbReference>
<reference evidence="12 13" key="1">
    <citation type="submission" date="2016-10" db="EMBL/GenBank/DDBJ databases">
        <authorList>
            <person name="de Groot N.N."/>
        </authorList>
    </citation>
    <scope>NUCLEOTIDE SEQUENCE [LARGE SCALE GENOMIC DNA]</scope>
    <source>
        <strain evidence="12 13">DSM 19706</strain>
    </source>
</reference>
<comment type="similarity">
    <text evidence="2">Belongs to the glycosyl hydrolase 20 family.</text>
</comment>
<dbReference type="InterPro" id="IPR025705">
    <property type="entry name" value="Beta_hexosaminidase_sua/sub"/>
</dbReference>
<evidence type="ECO:0000259" key="11">
    <source>
        <dbReference type="Pfam" id="PF02838"/>
    </source>
</evidence>
<evidence type="ECO:0000256" key="7">
    <source>
        <dbReference type="ARBA" id="ARBA00033000"/>
    </source>
</evidence>
<dbReference type="CDD" id="cd06568">
    <property type="entry name" value="GH20_SpHex_like"/>
    <property type="match status" value="1"/>
</dbReference>
<feature type="domain" description="Beta-hexosaminidase bacterial type N-terminal" evidence="11">
    <location>
        <begin position="37"/>
        <end position="177"/>
    </location>
</feature>
<dbReference type="Gene3D" id="3.30.379.10">
    <property type="entry name" value="Chitobiase/beta-hexosaminidase domain 2-like"/>
    <property type="match status" value="1"/>
</dbReference>
<dbReference type="Pfam" id="PF00728">
    <property type="entry name" value="Glyco_hydro_20"/>
    <property type="match status" value="1"/>
</dbReference>
<dbReference type="PROSITE" id="PS51257">
    <property type="entry name" value="PROKAR_LIPOPROTEIN"/>
    <property type="match status" value="1"/>
</dbReference>
<keyword evidence="5" id="KW-0326">Glycosidase</keyword>
<evidence type="ECO:0000259" key="10">
    <source>
        <dbReference type="Pfam" id="PF00728"/>
    </source>
</evidence>
<dbReference type="PANTHER" id="PTHR22600:SF57">
    <property type="entry name" value="BETA-N-ACETYLHEXOSAMINIDASE"/>
    <property type="match status" value="1"/>
</dbReference>
<dbReference type="RefSeq" id="WP_093329079.1">
    <property type="nucleotide sequence ID" value="NZ_AP027363.1"/>
</dbReference>
<protein>
    <recommendedName>
        <fullName evidence="3">beta-N-acetylhexosaminidase</fullName>
        <ecNumber evidence="3">3.2.1.52</ecNumber>
    </recommendedName>
    <alternativeName>
        <fullName evidence="6">Beta-N-acetylhexosaminidase</fullName>
    </alternativeName>
    <alternativeName>
        <fullName evidence="7">N-acetyl-beta-glucosaminidase</fullName>
    </alternativeName>
</protein>
<keyword evidence="4" id="KW-0378">Hydrolase</keyword>
<proteinExistence type="inferred from homology"/>
<name>A0A1I0DR97_THASX</name>
<accession>A0A1I0DR97</accession>
<dbReference type="InterPro" id="IPR015882">
    <property type="entry name" value="HEX_bac_N"/>
</dbReference>
<feature type="signal peptide" evidence="9">
    <location>
        <begin position="1"/>
        <end position="19"/>
    </location>
</feature>
<evidence type="ECO:0000256" key="8">
    <source>
        <dbReference type="PIRSR" id="PIRSR625705-1"/>
    </source>
</evidence>
<dbReference type="EC" id="3.2.1.52" evidence="3"/>
<dbReference type="EMBL" id="FOHK01000006">
    <property type="protein sequence ID" value="SET34270.1"/>
    <property type="molecule type" value="Genomic_DNA"/>
</dbReference>
<feature type="active site" description="Proton donor" evidence="8">
    <location>
        <position position="347"/>
    </location>
</feature>
<dbReference type="OrthoDB" id="9763537at2"/>
<evidence type="ECO:0000256" key="9">
    <source>
        <dbReference type="SAM" id="SignalP"/>
    </source>
</evidence>
<dbReference type="GO" id="GO:0004563">
    <property type="term" value="F:beta-N-acetylhexosaminidase activity"/>
    <property type="evidence" value="ECO:0007669"/>
    <property type="project" value="UniProtKB-EC"/>
</dbReference>
<dbReference type="Pfam" id="PF02838">
    <property type="entry name" value="Glyco_hydro_20b"/>
    <property type="match status" value="1"/>
</dbReference>
<dbReference type="AlphaFoldDB" id="A0A1I0DR97"/>
<feature type="domain" description="Glycoside hydrolase family 20 catalytic" evidence="10">
    <location>
        <begin position="180"/>
        <end position="503"/>
    </location>
</feature>
<dbReference type="PANTHER" id="PTHR22600">
    <property type="entry name" value="BETA-HEXOSAMINIDASE"/>
    <property type="match status" value="1"/>
</dbReference>
<keyword evidence="13" id="KW-1185">Reference proteome</keyword>
<sequence>MLRVVTHLTLFLSCLTLLTACSQQDTQNEAKQVDKAIHVMPLPVSVMKQEGTLALANISTIYVADEQLTDIATQVSDIVTPLTNQPLNIKKSSASSLSDLAGALVLSIDSDLSGGVEAYKLSANSQGVVIVGGSAKGVYWGVQTFKQLFLEHTSFHSDAPLKQGSNVMLPAVSISDHPRFAHRGFMLDVSRQFFTVEEVKQVIDYLAMYKFNVLHLHLTDDQGWRIDIPSWPKLTEIGSNAAVGQTSCKNCFYTLEDYEELVHYADSRFVTIIPEIDVPGHVRAAQASYPDELYCDGDAPEWPYTGIKVKISSLCFKNEATYQFFDDVVKAVAARTTGDFIHIGGDETPDWVAHEDYTTFMLRAEQIVNSHGKTMIGWTDDLGSVHGLSANTLGQHWTTETSCCETTLNMASRGSRIIMSHANKAYLDIKYDENETLGQDWAGLNSIQNSYQWDPQAIIPGLNPDAVYGVEAALWTETIDSMSDAQYMMFPRLIGLAEVAWTQQSQRDWQSYVERLDAQLNFLSRQGINFKAP</sequence>
<dbReference type="Gene3D" id="3.20.20.80">
    <property type="entry name" value="Glycosidases"/>
    <property type="match status" value="1"/>
</dbReference>
<evidence type="ECO:0000313" key="13">
    <source>
        <dbReference type="Proteomes" id="UP000199308"/>
    </source>
</evidence>
<evidence type="ECO:0000256" key="1">
    <source>
        <dbReference type="ARBA" id="ARBA00001231"/>
    </source>
</evidence>
<organism evidence="12 13">
    <name type="scientific">Thalassotalea agarivorans</name>
    <name type="common">Thalassomonas agarivorans</name>
    <dbReference type="NCBI Taxonomy" id="349064"/>
    <lineage>
        <taxon>Bacteria</taxon>
        <taxon>Pseudomonadati</taxon>
        <taxon>Pseudomonadota</taxon>
        <taxon>Gammaproteobacteria</taxon>
        <taxon>Alteromonadales</taxon>
        <taxon>Colwelliaceae</taxon>
        <taxon>Thalassotalea</taxon>
    </lineage>
</organism>
<dbReference type="SUPFAM" id="SSF55545">
    <property type="entry name" value="beta-N-acetylhexosaminidase-like domain"/>
    <property type="match status" value="1"/>
</dbReference>
<dbReference type="Proteomes" id="UP000199308">
    <property type="component" value="Unassembled WGS sequence"/>
</dbReference>
<evidence type="ECO:0000256" key="2">
    <source>
        <dbReference type="ARBA" id="ARBA00006285"/>
    </source>
</evidence>
<evidence type="ECO:0000256" key="6">
    <source>
        <dbReference type="ARBA" id="ARBA00030512"/>
    </source>
</evidence>
<dbReference type="GO" id="GO:0030203">
    <property type="term" value="P:glycosaminoglycan metabolic process"/>
    <property type="evidence" value="ECO:0007669"/>
    <property type="project" value="TreeGrafter"/>
</dbReference>
<dbReference type="InterPro" id="IPR029018">
    <property type="entry name" value="Hex-like_dom2"/>
</dbReference>
<dbReference type="GO" id="GO:0016020">
    <property type="term" value="C:membrane"/>
    <property type="evidence" value="ECO:0007669"/>
    <property type="project" value="TreeGrafter"/>
</dbReference>
<dbReference type="InterPro" id="IPR015883">
    <property type="entry name" value="Glyco_hydro_20_cat"/>
</dbReference>
<dbReference type="STRING" id="349064.SAMN05660429_01601"/>
<keyword evidence="9" id="KW-0732">Signal</keyword>
<feature type="chain" id="PRO_5011520412" description="beta-N-acetylhexosaminidase" evidence="9">
    <location>
        <begin position="20"/>
        <end position="533"/>
    </location>
</feature>
<dbReference type="GO" id="GO:0005975">
    <property type="term" value="P:carbohydrate metabolic process"/>
    <property type="evidence" value="ECO:0007669"/>
    <property type="project" value="InterPro"/>
</dbReference>
<evidence type="ECO:0000256" key="3">
    <source>
        <dbReference type="ARBA" id="ARBA00012663"/>
    </source>
</evidence>
<gene>
    <name evidence="12" type="ORF">SAMN05660429_01601</name>
</gene>
<evidence type="ECO:0000256" key="4">
    <source>
        <dbReference type="ARBA" id="ARBA00022801"/>
    </source>
</evidence>
<evidence type="ECO:0000313" key="12">
    <source>
        <dbReference type="EMBL" id="SET34270.1"/>
    </source>
</evidence>